<dbReference type="InterPro" id="IPR004869">
    <property type="entry name" value="MMPL_dom"/>
</dbReference>
<feature type="transmembrane region" description="Helical" evidence="8">
    <location>
        <begin position="390"/>
        <end position="414"/>
    </location>
</feature>
<evidence type="ECO:0000256" key="8">
    <source>
        <dbReference type="SAM" id="Phobius"/>
    </source>
</evidence>
<keyword evidence="6 8" id="KW-0472">Membrane</keyword>
<feature type="transmembrane region" description="Helical" evidence="8">
    <location>
        <begin position="286"/>
        <end position="306"/>
    </location>
</feature>
<dbReference type="Proteomes" id="UP000787472">
    <property type="component" value="Unassembled WGS sequence"/>
</dbReference>
<accession>A0A9E5JTR8</accession>
<sequence length="863" mass="95918">MFEHLVTIYRSWVIARPKLTLMLVCLLALGMASGLTHLKLDASSDSLTLEHDSDLDYFREMNQRYQSGDFLIVTFRPEQDLFSDASIDLMKQLSDDLSQVPGVVSILSMLDAPLLYSPKISLGDIDEARTLLTPGVDRQAAKKEYLNSPLYKNLLLGPDGQTTALMLNLQVDNRYLEMVRHRDALRLKRSQDGLSSAEVIELERVTREFRDYRTEVAARDHQRVQLVRDVVAGYQDRAQLFVGGATMITADMIDFIKSDLRIFGIGVLAFMIIVMAIIFRQKRFVILPILSSMTAVLIMLGFLSWIDWRLTVISSNFVALLLIISLAITIHLLVRYREFHKATPDAPQAELVMNTVAFMALPCLYTTLTTMVAFASLVVSNIRPVIDFGWMMSIGLAVSLILSFVIIPAGLMILPKGEPKDKGDNSAAFTLLFSRFTQRHSNLVLWLSVLIAIVSVYGVSRLEVENKFIDYFHESTEIYQGMYVIDKNLGGTITLDITLDAPDEEPLYTASAAGEDDPFAETGAELDPFASADSFDEEDPFGEADPFNEQSPDQHSRQDYWFTSAGVAEISKLQNYLDALPEVGKVQSLATAYEVASDINGAPLNDFEMALIQKSLPEEVSSVMFDPYLAEDIEQTRITLRVKETYPGLRRAELLEKIRQYTINELGFDADKVHFSGLLVLYNNMLQSLYKSQIVTLGAVFIGIVLMFVVLFRSIVMAIIAIVPNLLAAATVLGGMGLAGVPLDMMTITIAAITVGIGVDDTIHYIHRYKKEFAVDGDYIAAMHRSHASIGRAMFYTSVIIVVGFSILALSNFIPTIYFGLLTSFAMLAAILAALTLLPRLILLVKPLGKPQLDHDPLQAQAA</sequence>
<dbReference type="Gene3D" id="1.20.1640.10">
    <property type="entry name" value="Multidrug efflux transporter AcrB transmembrane domain"/>
    <property type="match status" value="2"/>
</dbReference>
<feature type="transmembrane region" description="Helical" evidence="8">
    <location>
        <begin position="793"/>
        <end position="811"/>
    </location>
</feature>
<feature type="transmembrane region" description="Helical" evidence="8">
    <location>
        <begin position="443"/>
        <end position="460"/>
    </location>
</feature>
<dbReference type="InterPro" id="IPR050545">
    <property type="entry name" value="Mycobact_MmpL"/>
</dbReference>
<evidence type="ECO:0000256" key="7">
    <source>
        <dbReference type="SAM" id="MobiDB-lite"/>
    </source>
</evidence>
<name>A0A9E5JTR8_9GAMM</name>
<feature type="transmembrane region" description="Helical" evidence="8">
    <location>
        <begin position="260"/>
        <end position="279"/>
    </location>
</feature>
<dbReference type="GO" id="GO:0005886">
    <property type="term" value="C:plasma membrane"/>
    <property type="evidence" value="ECO:0007669"/>
    <property type="project" value="UniProtKB-SubCell"/>
</dbReference>
<dbReference type="SUPFAM" id="SSF82866">
    <property type="entry name" value="Multidrug efflux transporter AcrB transmembrane domain"/>
    <property type="match status" value="2"/>
</dbReference>
<gene>
    <name evidence="10" type="ORF">G8770_02285</name>
</gene>
<reference evidence="10" key="1">
    <citation type="submission" date="2020-03" db="EMBL/GenBank/DDBJ databases">
        <authorList>
            <person name="Guo F."/>
        </authorList>
    </citation>
    <scope>NUCLEOTIDE SEQUENCE</scope>
    <source>
        <strain evidence="10">JCM 30134</strain>
    </source>
</reference>
<evidence type="ECO:0000313" key="10">
    <source>
        <dbReference type="EMBL" id="NHO64376.1"/>
    </source>
</evidence>
<dbReference type="PANTHER" id="PTHR33406">
    <property type="entry name" value="MEMBRANE PROTEIN MJ1562-RELATED"/>
    <property type="match status" value="1"/>
</dbReference>
<evidence type="ECO:0000256" key="4">
    <source>
        <dbReference type="ARBA" id="ARBA00022692"/>
    </source>
</evidence>
<evidence type="ECO:0000313" key="11">
    <source>
        <dbReference type="Proteomes" id="UP000787472"/>
    </source>
</evidence>
<evidence type="ECO:0000259" key="9">
    <source>
        <dbReference type="PROSITE" id="PS50156"/>
    </source>
</evidence>
<feature type="transmembrane region" description="Helical" evidence="8">
    <location>
        <begin position="694"/>
        <end position="712"/>
    </location>
</feature>
<feature type="transmembrane region" description="Helical" evidence="8">
    <location>
        <begin position="312"/>
        <end position="334"/>
    </location>
</feature>
<evidence type="ECO:0000256" key="6">
    <source>
        <dbReference type="ARBA" id="ARBA00023136"/>
    </source>
</evidence>
<evidence type="ECO:0000256" key="3">
    <source>
        <dbReference type="ARBA" id="ARBA00022475"/>
    </source>
</evidence>
<comment type="caution">
    <text evidence="10">The sequence shown here is derived from an EMBL/GenBank/DDBJ whole genome shotgun (WGS) entry which is preliminary data.</text>
</comment>
<protein>
    <submittedName>
        <fullName evidence="10">MMPL family transporter</fullName>
    </submittedName>
</protein>
<feature type="transmembrane region" description="Helical" evidence="8">
    <location>
        <begin position="355"/>
        <end position="378"/>
    </location>
</feature>
<evidence type="ECO:0000256" key="2">
    <source>
        <dbReference type="ARBA" id="ARBA00010157"/>
    </source>
</evidence>
<keyword evidence="4 8" id="KW-0812">Transmembrane</keyword>
<proteinExistence type="inferred from homology"/>
<dbReference type="AlphaFoldDB" id="A0A9E5JTR8"/>
<dbReference type="PANTHER" id="PTHR33406:SF6">
    <property type="entry name" value="MEMBRANE PROTEIN YDGH-RELATED"/>
    <property type="match status" value="1"/>
</dbReference>
<dbReference type="RefSeq" id="WP_167181316.1">
    <property type="nucleotide sequence ID" value="NZ_JAAONZ010000001.1"/>
</dbReference>
<feature type="transmembrane region" description="Helical" evidence="8">
    <location>
        <begin position="719"/>
        <end position="739"/>
    </location>
</feature>
<comment type="subcellular location">
    <subcellularLocation>
        <location evidence="1">Cell membrane</location>
        <topology evidence="1">Multi-pass membrane protein</topology>
    </subcellularLocation>
</comment>
<comment type="similarity">
    <text evidence="2">Belongs to the resistance-nodulation-cell division (RND) (TC 2.A.6) family. MmpL subfamily.</text>
</comment>
<dbReference type="PROSITE" id="PS50156">
    <property type="entry name" value="SSD"/>
    <property type="match status" value="1"/>
</dbReference>
<feature type="region of interest" description="Disordered" evidence="7">
    <location>
        <begin position="531"/>
        <end position="555"/>
    </location>
</feature>
<keyword evidence="3" id="KW-1003">Cell membrane</keyword>
<feature type="domain" description="SSD" evidence="9">
    <location>
        <begin position="716"/>
        <end position="844"/>
    </location>
</feature>
<evidence type="ECO:0000256" key="5">
    <source>
        <dbReference type="ARBA" id="ARBA00022989"/>
    </source>
</evidence>
<organism evidence="10 11">
    <name type="scientific">Pseudomaricurvus hydrocarbonicus</name>
    <dbReference type="NCBI Taxonomy" id="1470433"/>
    <lineage>
        <taxon>Bacteria</taxon>
        <taxon>Pseudomonadati</taxon>
        <taxon>Pseudomonadota</taxon>
        <taxon>Gammaproteobacteria</taxon>
        <taxon>Cellvibrionales</taxon>
        <taxon>Cellvibrionaceae</taxon>
        <taxon>Pseudomaricurvus</taxon>
    </lineage>
</organism>
<dbReference type="InterPro" id="IPR000731">
    <property type="entry name" value="SSD"/>
</dbReference>
<evidence type="ECO:0000256" key="1">
    <source>
        <dbReference type="ARBA" id="ARBA00004651"/>
    </source>
</evidence>
<dbReference type="Pfam" id="PF03176">
    <property type="entry name" value="MMPL"/>
    <property type="match status" value="2"/>
</dbReference>
<keyword evidence="5 8" id="KW-1133">Transmembrane helix</keyword>
<dbReference type="EMBL" id="JAAONZ010000001">
    <property type="protein sequence ID" value="NHO64376.1"/>
    <property type="molecule type" value="Genomic_DNA"/>
</dbReference>
<feature type="transmembrane region" description="Helical" evidence="8">
    <location>
        <begin position="745"/>
        <end position="763"/>
    </location>
</feature>
<feature type="transmembrane region" description="Helical" evidence="8">
    <location>
        <begin position="817"/>
        <end position="838"/>
    </location>
</feature>
<keyword evidence="11" id="KW-1185">Reference proteome</keyword>